<feature type="region of interest" description="Disordered" evidence="4">
    <location>
        <begin position="1850"/>
        <end position="1920"/>
    </location>
</feature>
<evidence type="ECO:0008006" key="7">
    <source>
        <dbReference type="Google" id="ProtNLM"/>
    </source>
</evidence>
<dbReference type="PROSITE" id="PS51450">
    <property type="entry name" value="LRR"/>
    <property type="match status" value="4"/>
</dbReference>
<evidence type="ECO:0000256" key="4">
    <source>
        <dbReference type="SAM" id="MobiDB-lite"/>
    </source>
</evidence>
<protein>
    <recommendedName>
        <fullName evidence="7">Leucine-rich repeat and IQ domain-containing protein 1</fullName>
    </recommendedName>
</protein>
<evidence type="ECO:0000256" key="1">
    <source>
        <dbReference type="ARBA" id="ARBA00022614"/>
    </source>
</evidence>
<dbReference type="InterPro" id="IPR001611">
    <property type="entry name" value="Leu-rich_rpt"/>
</dbReference>
<dbReference type="Gene3D" id="1.20.5.190">
    <property type="match status" value="1"/>
</dbReference>
<feature type="region of interest" description="Disordered" evidence="4">
    <location>
        <begin position="1353"/>
        <end position="1376"/>
    </location>
</feature>
<keyword evidence="1" id="KW-0433">Leucine-rich repeat</keyword>
<sequence>MRRSERRNNLQICPRRDSNTGGSDLWSSTLPLDHGGARAVDVLHAKLRDIMSMKELEVIDKPGPMEVDDEEWLDDEIRKELSKINSEELNEDGDEDLETEESTKDNGADLDEDEMIPYMEQYLSYMQKQAKDLEKELQECDEVLQQTEITSSRDVNTDSYLEELANEQGVSTSVLRQQILEDISKEEEQDNIYMLGIKDEADDVTVVTQDTEHIAPSESDDKHPENTDSDIISDINSNTKTAGDMTLAVVTAEADMTVAVVNTEADMAIAVVADESDHEAKDEKTDESHLESVGVIAEITEADLLEKDMWKQLKSLEDKHQQREDARIQERSLLMEVERKQESVTEERRRVKQEEIKLEQEKLHRQQQVTSIFTNNNRRIPRLLLIRHSFYVGMVEKSPPPPLTEEQYGKMEQKHPEGGHCQSVLRPQGSLTSPFILNNSVETAAPLNVESEAKLQDDTEELRKQMEASMELHQREIEKLSAEVRREKDQLEVSLQQHKLELLQKRNLAAANIQRHYRGHRVRQQFGDEIKARIDQLKIRRDQQRIEEIEKMRRGETEAKKREEEEMALREKEAEEKRIREEMEKKKAEEERQKLEEERKKEEEEERMKQEKLRKEEEKRKSEEEEEKGKIQEEQKRKLEEEKKRKQEEEAKQRVEEEKRLKEAEKARKAQEEKKRQEEIERKRKAVEEARKEEEKQWKKEEARKKQLEEEMLEMAIKEQARRNQMEHDDRQDKDGDESLIGEQTSTDTQHDDSAALNPVSQPSTKCPVPTPPKSSECHIQSARRSRQQGVPAVRRSRDFLSILHPPQSWGESLPGDLDKQRLSWIKNCISWSKVLGELRTRRLPVNKKPPRRPISGKMLPLLDKSILLNSGKVSALQQVTTVELHDLPGCSLRTLAECTQLKSLVMQHCHLVTTDGIQMCKSLQYVDLQHNQTEVITCRELTQLTYLNLAHNVLTSIHGLEGCHKLKYLNLAHNRITRLGGLDHLQSLHTFDVSHNQLITSKGLSVIATVQEVDLSFNHLTSVDGLDKLGLLEILDVTGNNLVQMPNLSNQILLHHLLLNENNIADTSGISDVWLPMLHTVALHQNSITRLPDLTKLLLLEKLDISNNQILEMENAIPGLLSLRRLKHLLADGNPVTEEADWRSIVEEKLLRLEQLDDVKLEQRLPDLPQTKYERMCRDHLRQHLELKEAYKQALSSVDDFHTKCIIHIKYYTQSYNLATEQRYSHEYGEISAVGSLGFDFAIPKTRVSQQSETNSDVVNVKSKFDSSLLTSTNTASSEFQSRRDESSTDLNQSSPGSGNVDSVVKFDSMLMKQETMAPHPPPTNVGNMKKISQSETINMKSKFDAILSGTANSKDVPSVQNMPPQPTDSNKESWTHKDAEYGRTIEKTMVPADAVGLVLKQEGFDLFSLREHSAATKIQALWRGYVLRKRLHYALNYARQEDVEEDDFDMEFGEVDLNAFNFNEDELEKDWLPPETPQLPNSHPVIKQPLEGALYPKPPHPPPNPRQVWKGLTLPPSGDYTQEQQDVTGGKPPLPPLSRLSNHTSDTLMEGAHTYRSRISKKEEKITEEWGFKDSRTAELMLQRARKLKYNAVKKKKLGQLDPKQRLALFRKLQETTRIQPVVPIKRGTERKEYFHARDEEEKRQDHENIKRNRPKKLGRTSGFIHKDLCKTRRVERHFCLETFGELYEEVVTCLDAVVNPHVYPEVNESRWNWDGDAKTTARGLKSSLQSFGVIAGFTVLKNSLDYLKEFQRWYDEAKQLASYVGTEEEMPRVPRVHCNRLSNKRMPINLYNNDGNLPRMDPNVLAGGRALLTVSGHQETLRSREDKTDHLDLIEFTTSGSPMSMELQSVDDVSQMSETVRSRRMSLPRTDSAGDRFPPIKSGSAPSTRPEKMSWRSPDVNKSGGWGGGKKRGNVYQ</sequence>
<organism evidence="5 6">
    <name type="scientific">Paralvinella palmiformis</name>
    <dbReference type="NCBI Taxonomy" id="53620"/>
    <lineage>
        <taxon>Eukaryota</taxon>
        <taxon>Metazoa</taxon>
        <taxon>Spiralia</taxon>
        <taxon>Lophotrochozoa</taxon>
        <taxon>Annelida</taxon>
        <taxon>Polychaeta</taxon>
        <taxon>Sedentaria</taxon>
        <taxon>Canalipalpata</taxon>
        <taxon>Terebellida</taxon>
        <taxon>Terebelliformia</taxon>
        <taxon>Alvinellidae</taxon>
        <taxon>Paralvinella</taxon>
    </lineage>
</organism>
<feature type="compositionally biased region" description="Polar residues" evidence="4">
    <location>
        <begin position="1353"/>
        <end position="1364"/>
    </location>
</feature>
<feature type="compositionally biased region" description="Polar residues" evidence="4">
    <location>
        <begin position="1290"/>
        <end position="1302"/>
    </location>
</feature>
<dbReference type="SMART" id="SM00365">
    <property type="entry name" value="LRR_SD22"/>
    <property type="match status" value="6"/>
</dbReference>
<feature type="region of interest" description="Disordered" evidence="4">
    <location>
        <begin position="550"/>
        <end position="792"/>
    </location>
</feature>
<feature type="compositionally biased region" description="Basic and acidic residues" evidence="4">
    <location>
        <begin position="550"/>
        <end position="709"/>
    </location>
</feature>
<keyword evidence="6" id="KW-1185">Reference proteome</keyword>
<feature type="coiled-coil region" evidence="3">
    <location>
        <begin position="123"/>
        <end position="150"/>
    </location>
</feature>
<dbReference type="SMART" id="SM00369">
    <property type="entry name" value="LRR_TYP"/>
    <property type="match status" value="5"/>
</dbReference>
<evidence type="ECO:0000313" key="5">
    <source>
        <dbReference type="EMBL" id="KAK2161091.1"/>
    </source>
</evidence>
<feature type="compositionally biased region" description="Pro residues" evidence="4">
    <location>
        <begin position="1498"/>
        <end position="1507"/>
    </location>
</feature>
<dbReference type="SMART" id="SM00015">
    <property type="entry name" value="IQ"/>
    <property type="match status" value="2"/>
</dbReference>
<dbReference type="EMBL" id="JAODUP010000121">
    <property type="protein sequence ID" value="KAK2161091.1"/>
    <property type="molecule type" value="Genomic_DNA"/>
</dbReference>
<feature type="region of interest" description="Disordered" evidence="4">
    <location>
        <begin position="1273"/>
        <end position="1304"/>
    </location>
</feature>
<feature type="compositionally biased region" description="Polar residues" evidence="4">
    <location>
        <begin position="19"/>
        <end position="30"/>
    </location>
</feature>
<dbReference type="InterPro" id="IPR000048">
    <property type="entry name" value="IQ_motif_EF-hand-BS"/>
</dbReference>
<evidence type="ECO:0000256" key="2">
    <source>
        <dbReference type="ARBA" id="ARBA00022737"/>
    </source>
</evidence>
<dbReference type="PANTHER" id="PTHR46652:SF7">
    <property type="entry name" value="LEUCINE-RICH REPEAT AND IQ DOMAIN-CONTAINING PROTEIN 1"/>
    <property type="match status" value="1"/>
</dbReference>
<dbReference type="Gene3D" id="3.80.10.10">
    <property type="entry name" value="Ribonuclease Inhibitor"/>
    <property type="match status" value="2"/>
</dbReference>
<proteinExistence type="predicted"/>
<evidence type="ECO:0000313" key="6">
    <source>
        <dbReference type="Proteomes" id="UP001208570"/>
    </source>
</evidence>
<feature type="region of interest" description="Disordered" evidence="4">
    <location>
        <begin position="1"/>
        <end position="31"/>
    </location>
</feature>
<dbReference type="InterPro" id="IPR003591">
    <property type="entry name" value="Leu-rich_rpt_typical-subtyp"/>
</dbReference>
<name>A0AAD9JY78_9ANNE</name>
<feature type="compositionally biased region" description="Acidic residues" evidence="4">
    <location>
        <begin position="88"/>
        <end position="100"/>
    </location>
</feature>
<dbReference type="InterPro" id="IPR050836">
    <property type="entry name" value="SDS22/Internalin_LRR"/>
</dbReference>
<dbReference type="SUPFAM" id="SSF52058">
    <property type="entry name" value="L domain-like"/>
    <property type="match status" value="1"/>
</dbReference>
<gene>
    <name evidence="5" type="ORF">LSH36_121g02020</name>
</gene>
<comment type="caution">
    <text evidence="5">The sequence shown here is derived from an EMBL/GenBank/DDBJ whole genome shotgun (WGS) entry which is preliminary data.</text>
</comment>
<dbReference type="CDD" id="cd23767">
    <property type="entry name" value="IQCD"/>
    <property type="match status" value="2"/>
</dbReference>
<feature type="region of interest" description="Disordered" evidence="4">
    <location>
        <begin position="83"/>
        <end position="110"/>
    </location>
</feature>
<feature type="compositionally biased region" description="Basic and acidic residues" evidence="4">
    <location>
        <begin position="716"/>
        <end position="734"/>
    </location>
</feature>
<evidence type="ECO:0000256" key="3">
    <source>
        <dbReference type="SAM" id="Coils"/>
    </source>
</evidence>
<dbReference type="PROSITE" id="PS50096">
    <property type="entry name" value="IQ"/>
    <property type="match status" value="2"/>
</dbReference>
<dbReference type="Proteomes" id="UP001208570">
    <property type="component" value="Unassembled WGS sequence"/>
</dbReference>
<dbReference type="InterPro" id="IPR025875">
    <property type="entry name" value="Leu-rich_rpt_4"/>
</dbReference>
<reference evidence="5" key="1">
    <citation type="journal article" date="2023" name="Mol. Biol. Evol.">
        <title>Third-Generation Sequencing Reveals the Adaptive Role of the Epigenome in Three Deep-Sea Polychaetes.</title>
        <authorList>
            <person name="Perez M."/>
            <person name="Aroh O."/>
            <person name="Sun Y."/>
            <person name="Lan Y."/>
            <person name="Juniper S.K."/>
            <person name="Young C.R."/>
            <person name="Angers B."/>
            <person name="Qian P.Y."/>
        </authorList>
    </citation>
    <scope>NUCLEOTIDE SEQUENCE</scope>
    <source>
        <strain evidence="5">P08H-3</strain>
    </source>
</reference>
<feature type="coiled-coil region" evidence="3">
    <location>
        <begin position="334"/>
        <end position="361"/>
    </location>
</feature>
<dbReference type="PANTHER" id="PTHR46652">
    <property type="entry name" value="LEUCINE-RICH REPEAT AND IQ DOMAIN-CONTAINING PROTEIN 1-RELATED"/>
    <property type="match status" value="1"/>
</dbReference>
<feature type="region of interest" description="Disordered" evidence="4">
    <location>
        <begin position="1498"/>
        <end position="1546"/>
    </location>
</feature>
<accession>A0AAD9JY78</accession>
<dbReference type="InterPro" id="IPR032675">
    <property type="entry name" value="LRR_dom_sf"/>
</dbReference>
<feature type="coiled-coil region" evidence="3">
    <location>
        <begin position="456"/>
        <end position="508"/>
    </location>
</feature>
<dbReference type="Pfam" id="PF00612">
    <property type="entry name" value="IQ"/>
    <property type="match status" value="2"/>
</dbReference>
<dbReference type="Pfam" id="PF12799">
    <property type="entry name" value="LRR_4"/>
    <property type="match status" value="1"/>
</dbReference>
<keyword evidence="2" id="KW-0677">Repeat</keyword>
<keyword evidence="3" id="KW-0175">Coiled coil</keyword>